<feature type="binding site" evidence="5">
    <location>
        <position position="333"/>
    </location>
    <ligand>
        <name>Zn(2+)</name>
        <dbReference type="ChEBI" id="CHEBI:29105"/>
    </ligand>
</feature>
<feature type="domain" description="tRNA-guanine(15) transglycosylase-like" evidence="6">
    <location>
        <begin position="12"/>
        <end position="382"/>
    </location>
</feature>
<comment type="subcellular location">
    <subcellularLocation>
        <location evidence="5">Cytoplasm</location>
    </subcellularLocation>
</comment>
<name>A0ABN7BGY9_9HEMI</name>
<evidence type="ECO:0000313" key="7">
    <source>
        <dbReference type="EMBL" id="BET02452.1"/>
    </source>
</evidence>
<comment type="cofactor">
    <cofactor evidence="5">
        <name>Zn(2+)</name>
        <dbReference type="ChEBI" id="CHEBI:29105"/>
    </cofactor>
    <text evidence="5">Binds 1 zinc ion per subunit.</text>
</comment>
<evidence type="ECO:0000313" key="8">
    <source>
        <dbReference type="Proteomes" id="UP001307889"/>
    </source>
</evidence>
<proteinExistence type="inferred from homology"/>
<keyword evidence="8" id="KW-1185">Reference proteome</keyword>
<evidence type="ECO:0000256" key="4">
    <source>
        <dbReference type="ARBA" id="ARBA00022833"/>
    </source>
</evidence>
<sequence length="389" mass="43494">MKFSFNAVNGSRARSGTLTGFSRFPDIVFETPLLLFYTKGGSIPHLTHEVLQLLTTEQQTVQITLPTTYHSHEAVKQFKKGISSFVGLQECLTCLSVQDPAYKTPVGYNKQRNVSIWTNQGRVSLNSSEYMDIVEAFKPDFYEALSNGDTNIDTAKKKIGKVVESSKQLFDGCLQRHCSSELVNTSGILAAVEGGYNSEARKKSAASYKNAPVDGFVINGLHNNGPDVEEIDFKSIEDVIDVTVDNLPSDKLRLLHGSWTPSNLLKLVDSGIDAFDSSYPYLVTERKGALVFRFEIVDRSQTTEESESPMLEINLSDSKFKEDFVPLVDGCACLSCTKHTRAYIHHLINNRELLASTLLMIHNLHHYIEFFKTIRSALASDKRVILRPR</sequence>
<comment type="similarity">
    <text evidence="5">Belongs to the queuine tRNA-ribosyltransferase family. QTRT2 subfamily.</text>
</comment>
<keyword evidence="1 5" id="KW-0963">Cytoplasm</keyword>
<keyword evidence="3 5" id="KW-0479">Metal-binding</keyword>
<feature type="binding site" evidence="5">
    <location>
        <position position="336"/>
    </location>
    <ligand>
        <name>Zn(2+)</name>
        <dbReference type="ChEBI" id="CHEBI:29105"/>
    </ligand>
</feature>
<dbReference type="InterPro" id="IPR028592">
    <property type="entry name" value="QTRTD1"/>
</dbReference>
<dbReference type="Gene3D" id="3.20.20.105">
    <property type="entry name" value="Queuine tRNA-ribosyltransferase-like"/>
    <property type="match status" value="1"/>
</dbReference>
<dbReference type="Proteomes" id="UP001307889">
    <property type="component" value="Chromosome 14"/>
</dbReference>
<protein>
    <recommendedName>
        <fullName evidence="5">Queuine tRNA-ribosyltransferase accessory subunit 2</fullName>
    </recommendedName>
    <alternativeName>
        <fullName evidence="5">Queuine tRNA-ribosyltransferase domain-containing protein 1</fullName>
    </alternativeName>
</protein>
<dbReference type="InterPro" id="IPR050852">
    <property type="entry name" value="Queuine_tRNA-ribosyltrfase"/>
</dbReference>
<feature type="binding site" evidence="5">
    <location>
        <position position="362"/>
    </location>
    <ligand>
        <name>Zn(2+)</name>
        <dbReference type="ChEBI" id="CHEBI:29105"/>
    </ligand>
</feature>
<keyword evidence="2 5" id="KW-0819">tRNA processing</keyword>
<organism evidence="7 8">
    <name type="scientific">Nesidiocoris tenuis</name>
    <dbReference type="NCBI Taxonomy" id="355587"/>
    <lineage>
        <taxon>Eukaryota</taxon>
        <taxon>Metazoa</taxon>
        <taxon>Ecdysozoa</taxon>
        <taxon>Arthropoda</taxon>
        <taxon>Hexapoda</taxon>
        <taxon>Insecta</taxon>
        <taxon>Pterygota</taxon>
        <taxon>Neoptera</taxon>
        <taxon>Paraneoptera</taxon>
        <taxon>Hemiptera</taxon>
        <taxon>Heteroptera</taxon>
        <taxon>Panheteroptera</taxon>
        <taxon>Cimicomorpha</taxon>
        <taxon>Miridae</taxon>
        <taxon>Dicyphina</taxon>
        <taxon>Nesidiocoris</taxon>
    </lineage>
</organism>
<dbReference type="InterPro" id="IPR002616">
    <property type="entry name" value="tRNA_ribo_trans-like"/>
</dbReference>
<reference evidence="7 8" key="1">
    <citation type="submission" date="2023-09" db="EMBL/GenBank/DDBJ databases">
        <title>Nesidiocoris tenuis whole genome shotgun sequence.</title>
        <authorList>
            <person name="Shibata T."/>
            <person name="Shimoda M."/>
            <person name="Kobayashi T."/>
            <person name="Uehara T."/>
        </authorList>
    </citation>
    <scope>NUCLEOTIDE SEQUENCE [LARGE SCALE GENOMIC DNA]</scope>
    <source>
        <strain evidence="7 8">Japan</strain>
    </source>
</reference>
<dbReference type="HAMAP" id="MF_03043">
    <property type="entry name" value="QTRT2"/>
    <property type="match status" value="1"/>
</dbReference>
<evidence type="ECO:0000256" key="3">
    <source>
        <dbReference type="ARBA" id="ARBA00022723"/>
    </source>
</evidence>
<keyword evidence="4 5" id="KW-0862">Zinc</keyword>
<evidence type="ECO:0000256" key="2">
    <source>
        <dbReference type="ARBA" id="ARBA00022694"/>
    </source>
</evidence>
<dbReference type="SUPFAM" id="SSF51713">
    <property type="entry name" value="tRNA-guanine transglycosylase"/>
    <property type="match status" value="1"/>
</dbReference>
<evidence type="ECO:0000256" key="5">
    <source>
        <dbReference type="HAMAP-Rule" id="MF_03043"/>
    </source>
</evidence>
<comment type="function">
    <text evidence="5">Non-catalytic subunit of the queuine tRNA-ribosyltransferase (TGT) that catalyzes the base-exchange of a guanine (G) residue with queuine (Q) at position 34 (anticodon wobble position) in tRNAs with GU(N) anticodons (tRNA-Asp, -Asn, -His and -Tyr), resulting in the hypermodified nucleoside queuosine (7-(((4,5-cis-dihydroxy-2-cyclopenten-1-yl)amino)methyl)-7-deazaguanosine).</text>
</comment>
<dbReference type="EMBL" id="AP028922">
    <property type="protein sequence ID" value="BET02452.1"/>
    <property type="molecule type" value="Genomic_DNA"/>
</dbReference>
<dbReference type="NCBIfam" id="TIGR00449">
    <property type="entry name" value="tgt_general"/>
    <property type="match status" value="1"/>
</dbReference>
<dbReference type="InterPro" id="IPR036511">
    <property type="entry name" value="TGT-like_sf"/>
</dbReference>
<dbReference type="PANTHER" id="PTHR46064:SF1">
    <property type="entry name" value="QUEUINE TRNA-RIBOSYLTRANSFERASE ACCESSORY SUBUNIT 2"/>
    <property type="match status" value="1"/>
</dbReference>
<evidence type="ECO:0000259" key="6">
    <source>
        <dbReference type="Pfam" id="PF01702"/>
    </source>
</evidence>
<comment type="subunit">
    <text evidence="5">Heterodimer of a catalytic subunit and an accessory subunit.</text>
</comment>
<dbReference type="PANTHER" id="PTHR46064">
    <property type="entry name" value="QUEUINE TRNA-RIBOSYLTRANSFERASE ACCESSORY SUBUNIT 2"/>
    <property type="match status" value="1"/>
</dbReference>
<dbReference type="Pfam" id="PF01702">
    <property type="entry name" value="TGT"/>
    <property type="match status" value="1"/>
</dbReference>
<gene>
    <name evidence="7" type="ORF">NTJ_15270</name>
</gene>
<accession>A0ABN7BGY9</accession>
<feature type="binding site" evidence="5">
    <location>
        <position position="331"/>
    </location>
    <ligand>
        <name>Zn(2+)</name>
        <dbReference type="ChEBI" id="CHEBI:29105"/>
    </ligand>
</feature>
<evidence type="ECO:0000256" key="1">
    <source>
        <dbReference type="ARBA" id="ARBA00022490"/>
    </source>
</evidence>